<evidence type="ECO:0008006" key="3">
    <source>
        <dbReference type="Google" id="ProtNLM"/>
    </source>
</evidence>
<sequence>FEDNGNYYCLLEDGSVIYWVHDGRSNETWPSLASWIKHAWIDGE</sequence>
<name>A0A3M2W8A5_PSEYM</name>
<dbReference type="EMBL" id="RBNL01003606">
    <property type="protein sequence ID" value="RML47676.1"/>
    <property type="molecule type" value="Genomic_DNA"/>
</dbReference>
<reference evidence="1 2" key="1">
    <citation type="submission" date="2018-08" db="EMBL/GenBank/DDBJ databases">
        <title>Recombination of ecologically and evolutionarily significant loci maintains genetic cohesion in the Pseudomonas syringae species complex.</title>
        <authorList>
            <person name="Dillon M."/>
            <person name="Thakur S."/>
            <person name="Almeida R.N.D."/>
            <person name="Weir B.S."/>
            <person name="Guttman D.S."/>
        </authorList>
    </citation>
    <scope>NUCLEOTIDE SEQUENCE [LARGE SCALE GENOMIC DNA]</scope>
    <source>
        <strain evidence="1 2">88_10</strain>
    </source>
</reference>
<dbReference type="Gene3D" id="3.40.1580.10">
    <property type="entry name" value="SMI1/KNR4-like"/>
    <property type="match status" value="1"/>
</dbReference>
<proteinExistence type="predicted"/>
<evidence type="ECO:0000313" key="2">
    <source>
        <dbReference type="Proteomes" id="UP000282378"/>
    </source>
</evidence>
<dbReference type="AlphaFoldDB" id="A0A3M2W8A5"/>
<protein>
    <recommendedName>
        <fullName evidence="3">SMI1/KNR4 family protein</fullName>
    </recommendedName>
</protein>
<comment type="caution">
    <text evidence="1">The sequence shown here is derived from an EMBL/GenBank/DDBJ whole genome shotgun (WGS) entry which is preliminary data.</text>
</comment>
<feature type="non-terminal residue" evidence="1">
    <location>
        <position position="1"/>
    </location>
</feature>
<dbReference type="Proteomes" id="UP000282378">
    <property type="component" value="Unassembled WGS sequence"/>
</dbReference>
<dbReference type="SUPFAM" id="SSF160631">
    <property type="entry name" value="SMI1/KNR4-like"/>
    <property type="match status" value="1"/>
</dbReference>
<dbReference type="Pfam" id="PF14567">
    <property type="entry name" value="SUKH_5"/>
    <property type="match status" value="1"/>
</dbReference>
<accession>A0A3M2W8A5</accession>
<evidence type="ECO:0000313" key="1">
    <source>
        <dbReference type="EMBL" id="RML47676.1"/>
    </source>
</evidence>
<gene>
    <name evidence="1" type="ORF">APX70_02631</name>
</gene>
<dbReference type="InterPro" id="IPR037883">
    <property type="entry name" value="Knr4/Smi1-like_sf"/>
</dbReference>
<organism evidence="1 2">
    <name type="scientific">Pseudomonas syringae pv. maculicola</name>
    <dbReference type="NCBI Taxonomy" id="59511"/>
    <lineage>
        <taxon>Bacteria</taxon>
        <taxon>Pseudomonadati</taxon>
        <taxon>Pseudomonadota</taxon>
        <taxon>Gammaproteobacteria</taxon>
        <taxon>Pseudomonadales</taxon>
        <taxon>Pseudomonadaceae</taxon>
        <taxon>Pseudomonas</taxon>
    </lineage>
</organism>